<evidence type="ECO:0000256" key="4">
    <source>
        <dbReference type="ARBA" id="ARBA00022679"/>
    </source>
</evidence>
<dbReference type="Gene3D" id="3.90.550.10">
    <property type="entry name" value="Spore Coat Polysaccharide Biosynthesis Protein SpsA, Chain A"/>
    <property type="match status" value="1"/>
</dbReference>
<reference evidence="6 7" key="1">
    <citation type="submission" date="2019-12" db="EMBL/GenBank/DDBJ databases">
        <title>Genomic-based taxomic classification of the family Erythrobacteraceae.</title>
        <authorList>
            <person name="Xu L."/>
        </authorList>
    </citation>
    <scope>NUCLEOTIDE SEQUENCE [LARGE SCALE GENOMIC DNA]</scope>
    <source>
        <strain evidence="6 7">RC4-10-4</strain>
    </source>
</reference>
<dbReference type="OrthoDB" id="114108at2"/>
<keyword evidence="4 6" id="KW-0808">Transferase</keyword>
<dbReference type="AlphaFoldDB" id="A0A845A2G8"/>
<dbReference type="InterPro" id="IPR029044">
    <property type="entry name" value="Nucleotide-diphossugar_trans"/>
</dbReference>
<comment type="subcellular location">
    <subcellularLocation>
        <location evidence="1">Cell membrane</location>
    </subcellularLocation>
</comment>
<dbReference type="PANTHER" id="PTHR43646:SF2">
    <property type="entry name" value="GLYCOSYLTRANSFERASE 2-LIKE DOMAIN-CONTAINING PROTEIN"/>
    <property type="match status" value="1"/>
</dbReference>
<proteinExistence type="predicted"/>
<gene>
    <name evidence="6" type="ORF">GRI62_09785</name>
</gene>
<dbReference type="GO" id="GO:0016757">
    <property type="term" value="F:glycosyltransferase activity"/>
    <property type="evidence" value="ECO:0007669"/>
    <property type="project" value="UniProtKB-KW"/>
</dbReference>
<evidence type="ECO:0000256" key="3">
    <source>
        <dbReference type="ARBA" id="ARBA00022676"/>
    </source>
</evidence>
<evidence type="ECO:0000256" key="5">
    <source>
        <dbReference type="ARBA" id="ARBA00023136"/>
    </source>
</evidence>
<dbReference type="GO" id="GO:0005886">
    <property type="term" value="C:plasma membrane"/>
    <property type="evidence" value="ECO:0007669"/>
    <property type="project" value="UniProtKB-SubCell"/>
</dbReference>
<sequence>MNDAHSQNINKILASKMFAEKVNVARIHSHAPDLYAHAIAVPVRDEEELLPRMLNSLLVAMRGSTGGALVFVINDTRDRSAAIIETAMRNAGQSYLMVELSLAASIRDAPHARRLALDLAAMLAPEGKLLTTDADSYVGPDWVASRLQSLSTGNDLVCEDVHLDDDELSLLPPQVRAVGDAERAYFEASDRLWRSWTGGEAGSFAYRASGASLAIRSTAYRAIGGLPTPPVGEDVALCAAMLAAGMRVVTSNDGGTRTSARLQARAEGGCGACLTSRALANDPPCDAALVPLSILRERAALARGARLTGASANSAIWRGQKADRAMLYSEVLVELERARTLEQALVDVDA</sequence>
<dbReference type="Proteomes" id="UP000460626">
    <property type="component" value="Unassembled WGS sequence"/>
</dbReference>
<evidence type="ECO:0000313" key="6">
    <source>
        <dbReference type="EMBL" id="MXO93894.1"/>
    </source>
</evidence>
<accession>A0A845A2G8</accession>
<dbReference type="RefSeq" id="WP_131453179.1">
    <property type="nucleotide sequence ID" value="NZ_BMJK01000001.1"/>
</dbReference>
<dbReference type="EMBL" id="WTYH01000001">
    <property type="protein sequence ID" value="MXO93894.1"/>
    <property type="molecule type" value="Genomic_DNA"/>
</dbReference>
<keyword evidence="5" id="KW-0472">Membrane</keyword>
<evidence type="ECO:0000256" key="1">
    <source>
        <dbReference type="ARBA" id="ARBA00004236"/>
    </source>
</evidence>
<organism evidence="6 7">
    <name type="scientific">Aurantiacibacter arachoides</name>
    <dbReference type="NCBI Taxonomy" id="1850444"/>
    <lineage>
        <taxon>Bacteria</taxon>
        <taxon>Pseudomonadati</taxon>
        <taxon>Pseudomonadota</taxon>
        <taxon>Alphaproteobacteria</taxon>
        <taxon>Sphingomonadales</taxon>
        <taxon>Erythrobacteraceae</taxon>
        <taxon>Aurantiacibacter</taxon>
    </lineage>
</organism>
<comment type="caution">
    <text evidence="6">The sequence shown here is derived from an EMBL/GenBank/DDBJ whole genome shotgun (WGS) entry which is preliminary data.</text>
</comment>
<keyword evidence="3" id="KW-0328">Glycosyltransferase</keyword>
<dbReference type="PANTHER" id="PTHR43646">
    <property type="entry name" value="GLYCOSYLTRANSFERASE"/>
    <property type="match status" value="1"/>
</dbReference>
<name>A0A845A2G8_9SPHN</name>
<protein>
    <submittedName>
        <fullName evidence="6">Glycosyltransferase</fullName>
    </submittedName>
</protein>
<keyword evidence="7" id="KW-1185">Reference proteome</keyword>
<keyword evidence="2" id="KW-1003">Cell membrane</keyword>
<dbReference type="SUPFAM" id="SSF53448">
    <property type="entry name" value="Nucleotide-diphospho-sugar transferases"/>
    <property type="match status" value="1"/>
</dbReference>
<evidence type="ECO:0000256" key="2">
    <source>
        <dbReference type="ARBA" id="ARBA00022475"/>
    </source>
</evidence>
<evidence type="ECO:0000313" key="7">
    <source>
        <dbReference type="Proteomes" id="UP000460626"/>
    </source>
</evidence>